<sequence length="257" mass="28773">MKRILILLLPVFTGIISYSQIQTGYSYSMAIPVGRLAENINLTHSAVFDVLYKFHSAPKLRTGVQFGWGTYAHKKEDQHYVFRDGSTTDVKVNFSSNVFNGHLVAAYDLLSKGGLIPYVTVKTGVSKFYTKIYIPDPNESGNCRPLENKNVFKDATWSAGGGAGARMNANSIFKKSKSNRLWFDFSVNYLTGGNVEYLNVKHLEHEHTDGTGQNAKDFNVRFVNVTTNELHEHHVSKVLNSRINQIDMKVGAVLSFN</sequence>
<proteinExistence type="predicted"/>
<organism evidence="1 2">
    <name type="scientific">Paraflavisolibacter caeni</name>
    <dbReference type="NCBI Taxonomy" id="2982496"/>
    <lineage>
        <taxon>Bacteria</taxon>
        <taxon>Pseudomonadati</taxon>
        <taxon>Bacteroidota</taxon>
        <taxon>Chitinophagia</taxon>
        <taxon>Chitinophagales</taxon>
        <taxon>Chitinophagaceae</taxon>
        <taxon>Paraflavisolibacter</taxon>
    </lineage>
</organism>
<reference evidence="1" key="2">
    <citation type="submission" date="2023-04" db="EMBL/GenBank/DDBJ databases">
        <title>Paracnuella aquatica gen. nov., sp. nov., a member of the family Chitinophagaceae isolated from a hot spring.</title>
        <authorList>
            <person name="Wang C."/>
        </authorList>
    </citation>
    <scope>NUCLEOTIDE SEQUENCE</scope>
    <source>
        <strain evidence="1">LB-8</strain>
    </source>
</reference>
<keyword evidence="2" id="KW-1185">Reference proteome</keyword>
<evidence type="ECO:0000313" key="1">
    <source>
        <dbReference type="EMBL" id="MCU7552360.1"/>
    </source>
</evidence>
<reference evidence="1" key="1">
    <citation type="submission" date="2022-09" db="EMBL/GenBank/DDBJ databases">
        <authorList>
            <person name="Yuan C."/>
            <person name="Ke Z."/>
        </authorList>
    </citation>
    <scope>NUCLEOTIDE SEQUENCE</scope>
    <source>
        <strain evidence="1">LB-8</strain>
    </source>
</reference>
<dbReference type="AlphaFoldDB" id="A0A9X2XZX7"/>
<dbReference type="Proteomes" id="UP001155483">
    <property type="component" value="Unassembled WGS sequence"/>
</dbReference>
<dbReference type="RefSeq" id="WP_279299795.1">
    <property type="nucleotide sequence ID" value="NZ_JAOTIF010000032.1"/>
</dbReference>
<accession>A0A9X2XZX7</accession>
<comment type="caution">
    <text evidence="1">The sequence shown here is derived from an EMBL/GenBank/DDBJ whole genome shotgun (WGS) entry which is preliminary data.</text>
</comment>
<gene>
    <name evidence="1" type="ORF">OCK74_24790</name>
</gene>
<evidence type="ECO:0000313" key="2">
    <source>
        <dbReference type="Proteomes" id="UP001155483"/>
    </source>
</evidence>
<protein>
    <submittedName>
        <fullName evidence="1">Uncharacterized protein</fullName>
    </submittedName>
</protein>
<dbReference type="EMBL" id="JAOTIF010000032">
    <property type="protein sequence ID" value="MCU7552360.1"/>
    <property type="molecule type" value="Genomic_DNA"/>
</dbReference>
<name>A0A9X2XZX7_9BACT</name>